<organism evidence="2 3">
    <name type="scientific">Virgibacillus massiliensis</name>
    <dbReference type="NCBI Taxonomy" id="1462526"/>
    <lineage>
        <taxon>Bacteria</taxon>
        <taxon>Bacillati</taxon>
        <taxon>Bacillota</taxon>
        <taxon>Bacilli</taxon>
        <taxon>Bacillales</taxon>
        <taxon>Bacillaceae</taxon>
        <taxon>Virgibacillus</taxon>
    </lineage>
</organism>
<dbReference type="CDD" id="cd06555">
    <property type="entry name" value="ASCH_PF0470_like"/>
    <property type="match status" value="1"/>
</dbReference>
<name>A0A024QCX1_9BACI</name>
<dbReference type="PIRSF" id="PIRSF016134">
    <property type="entry name" value="UCP016134"/>
    <property type="match status" value="1"/>
</dbReference>
<dbReference type="eggNOG" id="COG4043">
    <property type="taxonomic scope" value="Bacteria"/>
</dbReference>
<accession>A0A024QCX1</accession>
<dbReference type="OrthoDB" id="9790388at2"/>
<reference evidence="3" key="2">
    <citation type="submission" date="2014-05" db="EMBL/GenBank/DDBJ databases">
        <title>Draft genome sequence of Virgibacillus massiliensis Vm-5.</title>
        <authorList>
            <person name="Khelaifia S."/>
            <person name="Croce O."/>
            <person name="Lagier J.C."/>
            <person name="Raoult D."/>
        </authorList>
    </citation>
    <scope>NUCLEOTIDE SEQUENCE [LARGE SCALE GENOMIC DNA]</scope>
    <source>
        <strain evidence="3">Vm-5</strain>
    </source>
</reference>
<gene>
    <name evidence="2" type="ORF">BN990_02348</name>
</gene>
<evidence type="ECO:0000313" key="2">
    <source>
        <dbReference type="EMBL" id="CDQ40030.1"/>
    </source>
</evidence>
<evidence type="ECO:0000313" key="3">
    <source>
        <dbReference type="Proteomes" id="UP000028875"/>
    </source>
</evidence>
<dbReference type="AlphaFoldDB" id="A0A024QCX1"/>
<feature type="domain" description="ASCH" evidence="1">
    <location>
        <begin position="5"/>
        <end position="114"/>
    </location>
</feature>
<sequence>MIHKMGLFEIPFNSIKLGRKIVEVRLYDEKRRKLNIGDKIEFVQIPDKNDAVTVKVTGLRNYNTFKEMYEDISPSDLDTVGESVEEMVENTYKIYTPEKEKEWGTLAISVKLEA</sequence>
<keyword evidence="3" id="KW-1185">Reference proteome</keyword>
<dbReference type="InterPro" id="IPR007374">
    <property type="entry name" value="ASCH_domain"/>
</dbReference>
<protein>
    <recommendedName>
        <fullName evidence="1">ASCH domain-containing protein</fullName>
    </recommendedName>
</protein>
<evidence type="ECO:0000259" key="1">
    <source>
        <dbReference type="SMART" id="SM01022"/>
    </source>
</evidence>
<dbReference type="Gene3D" id="2.30.130.30">
    <property type="entry name" value="Hypothetical protein"/>
    <property type="match status" value="1"/>
</dbReference>
<dbReference type="InterPro" id="IPR016645">
    <property type="entry name" value="UCP016134"/>
</dbReference>
<dbReference type="Pfam" id="PF04266">
    <property type="entry name" value="ASCH"/>
    <property type="match status" value="1"/>
</dbReference>
<dbReference type="SUPFAM" id="SSF88697">
    <property type="entry name" value="PUA domain-like"/>
    <property type="match status" value="1"/>
</dbReference>
<proteinExistence type="predicted"/>
<comment type="caution">
    <text evidence="2">The sequence shown here is derived from an EMBL/GenBank/DDBJ whole genome shotgun (WGS) entry which is preliminary data.</text>
</comment>
<dbReference type="InterPro" id="IPR015947">
    <property type="entry name" value="PUA-like_sf"/>
</dbReference>
<reference evidence="2 3" key="1">
    <citation type="submission" date="2014-03" db="EMBL/GenBank/DDBJ databases">
        <authorList>
            <person name="Urmite Genomes U."/>
        </authorList>
    </citation>
    <scope>NUCLEOTIDE SEQUENCE [LARGE SCALE GENOMIC DNA]</scope>
    <source>
        <strain evidence="2 3">Vm-5</strain>
    </source>
</reference>
<dbReference type="STRING" id="1462526.BN990_02348"/>
<dbReference type="Proteomes" id="UP000028875">
    <property type="component" value="Unassembled WGS sequence"/>
</dbReference>
<dbReference type="SMART" id="SM01022">
    <property type="entry name" value="ASCH"/>
    <property type="match status" value="1"/>
</dbReference>
<dbReference type="EMBL" id="CCDP010000001">
    <property type="protein sequence ID" value="CDQ40030.1"/>
    <property type="molecule type" value="Genomic_DNA"/>
</dbReference>